<dbReference type="InterPro" id="IPR000683">
    <property type="entry name" value="Gfo/Idh/MocA-like_OxRdtase_N"/>
</dbReference>
<evidence type="ECO:0000259" key="1">
    <source>
        <dbReference type="Pfam" id="PF01408"/>
    </source>
</evidence>
<dbReference type="AlphaFoldDB" id="A0A926E626"/>
<dbReference type="SUPFAM" id="SSF51735">
    <property type="entry name" value="NAD(P)-binding Rossmann-fold domains"/>
    <property type="match status" value="1"/>
</dbReference>
<evidence type="ECO:0000313" key="4">
    <source>
        <dbReference type="Proteomes" id="UP000610760"/>
    </source>
</evidence>
<dbReference type="GO" id="GO:0000166">
    <property type="term" value="F:nucleotide binding"/>
    <property type="evidence" value="ECO:0007669"/>
    <property type="project" value="InterPro"/>
</dbReference>
<reference evidence="3" key="1">
    <citation type="submission" date="2020-08" db="EMBL/GenBank/DDBJ databases">
        <title>Genome public.</title>
        <authorList>
            <person name="Liu C."/>
            <person name="Sun Q."/>
        </authorList>
    </citation>
    <scope>NUCLEOTIDE SEQUENCE</scope>
    <source>
        <strain evidence="3">NSJ-33</strain>
    </source>
</reference>
<keyword evidence="4" id="KW-1185">Reference proteome</keyword>
<accession>A0A926E626</accession>
<sequence length="326" mass="35829">MNNMRAAIIGTWHVHTEEYARTFAEQEGCQLCAVWDPDLQKAVTFAEKFGVTTYSDLDELYRKEQFEAVIVCSATSGHVPLIVRAAEEGKHIFTEKVLAPTVEGAEKIRDAVIRNGVRFVISYPHKCIPGLIFAKQMIDEGKLGQVTYARMRNTHNGSVAGWLPAHFYDKDECGGGAMIDLGAHPMYILLWFLGEPVSVSSAFTSVTGKPVEDNAVSVLTYENGAIGVSETGFVSRFGNYLVEVCGTEGAVRVTDSETIWTGVETQGQWVPASLPEASDLPIKQWIDWVTKDIPAPEFDIEEAVRLTKLMEAAYKASETGRAANLS</sequence>
<gene>
    <name evidence="3" type="ORF">H8710_08760</name>
</gene>
<feature type="domain" description="GFO/IDH/MocA-like oxidoreductase" evidence="2">
    <location>
        <begin position="134"/>
        <end position="251"/>
    </location>
</feature>
<dbReference type="Pfam" id="PF22725">
    <property type="entry name" value="GFO_IDH_MocA_C3"/>
    <property type="match status" value="1"/>
</dbReference>
<feature type="domain" description="Gfo/Idh/MocA-like oxidoreductase N-terminal" evidence="1">
    <location>
        <begin position="5"/>
        <end position="121"/>
    </location>
</feature>
<comment type="caution">
    <text evidence="3">The sequence shown here is derived from an EMBL/GenBank/DDBJ whole genome shotgun (WGS) entry which is preliminary data.</text>
</comment>
<dbReference type="InterPro" id="IPR055170">
    <property type="entry name" value="GFO_IDH_MocA-like_dom"/>
</dbReference>
<evidence type="ECO:0000259" key="2">
    <source>
        <dbReference type="Pfam" id="PF22725"/>
    </source>
</evidence>
<dbReference type="Gene3D" id="3.40.50.720">
    <property type="entry name" value="NAD(P)-binding Rossmann-like Domain"/>
    <property type="match status" value="1"/>
</dbReference>
<dbReference type="InterPro" id="IPR036291">
    <property type="entry name" value="NAD(P)-bd_dom_sf"/>
</dbReference>
<organism evidence="3 4">
    <name type="scientific">Fumia xinanensis</name>
    <dbReference type="NCBI Taxonomy" id="2763659"/>
    <lineage>
        <taxon>Bacteria</taxon>
        <taxon>Bacillati</taxon>
        <taxon>Bacillota</taxon>
        <taxon>Clostridia</taxon>
        <taxon>Eubacteriales</taxon>
        <taxon>Oscillospiraceae</taxon>
        <taxon>Fumia</taxon>
    </lineage>
</organism>
<dbReference type="Pfam" id="PF01408">
    <property type="entry name" value="GFO_IDH_MocA"/>
    <property type="match status" value="1"/>
</dbReference>
<dbReference type="PANTHER" id="PTHR43377:SF1">
    <property type="entry name" value="BILIVERDIN REDUCTASE A"/>
    <property type="match status" value="1"/>
</dbReference>
<dbReference type="EMBL" id="JACRSV010000002">
    <property type="protein sequence ID" value="MBC8560155.1"/>
    <property type="molecule type" value="Genomic_DNA"/>
</dbReference>
<dbReference type="InterPro" id="IPR051450">
    <property type="entry name" value="Gfo/Idh/MocA_Oxidoreductases"/>
</dbReference>
<dbReference type="SUPFAM" id="SSF55347">
    <property type="entry name" value="Glyceraldehyde-3-phosphate dehydrogenase-like, C-terminal domain"/>
    <property type="match status" value="1"/>
</dbReference>
<protein>
    <submittedName>
        <fullName evidence="3">Gfo/Idh/MocA family oxidoreductase</fullName>
    </submittedName>
</protein>
<evidence type="ECO:0000313" key="3">
    <source>
        <dbReference type="EMBL" id="MBC8560155.1"/>
    </source>
</evidence>
<dbReference type="PANTHER" id="PTHR43377">
    <property type="entry name" value="BILIVERDIN REDUCTASE A"/>
    <property type="match status" value="1"/>
</dbReference>
<dbReference type="Proteomes" id="UP000610760">
    <property type="component" value="Unassembled WGS sequence"/>
</dbReference>
<proteinExistence type="predicted"/>
<dbReference type="Gene3D" id="3.30.360.10">
    <property type="entry name" value="Dihydrodipicolinate Reductase, domain 2"/>
    <property type="match status" value="1"/>
</dbReference>
<name>A0A926E626_9FIRM</name>